<dbReference type="InterPro" id="IPR025358">
    <property type="entry name" value="DUF4262"/>
</dbReference>
<keyword evidence="2" id="KW-1185">Reference proteome</keyword>
<protein>
    <recommendedName>
        <fullName evidence="3">DUF4262 domain-containing protein</fullName>
    </recommendedName>
</protein>
<organism evidence="1 2">
    <name type="scientific">Kribbella alba</name>
    <dbReference type="NCBI Taxonomy" id="190197"/>
    <lineage>
        <taxon>Bacteria</taxon>
        <taxon>Bacillati</taxon>
        <taxon>Actinomycetota</taxon>
        <taxon>Actinomycetes</taxon>
        <taxon>Propionibacteriales</taxon>
        <taxon>Kribbellaceae</taxon>
        <taxon>Kribbella</taxon>
    </lineage>
</organism>
<evidence type="ECO:0000313" key="1">
    <source>
        <dbReference type="EMBL" id="GAA1653333.1"/>
    </source>
</evidence>
<accession>A0ABN2FM64</accession>
<dbReference type="Proteomes" id="UP001501319">
    <property type="component" value="Unassembled WGS sequence"/>
</dbReference>
<evidence type="ECO:0008006" key="3">
    <source>
        <dbReference type="Google" id="ProtNLM"/>
    </source>
</evidence>
<reference evidence="1 2" key="1">
    <citation type="journal article" date="2019" name="Int. J. Syst. Evol. Microbiol.">
        <title>The Global Catalogue of Microorganisms (GCM) 10K type strain sequencing project: providing services to taxonomists for standard genome sequencing and annotation.</title>
        <authorList>
            <consortium name="The Broad Institute Genomics Platform"/>
            <consortium name="The Broad Institute Genome Sequencing Center for Infectious Disease"/>
            <person name="Wu L."/>
            <person name="Ma J."/>
        </authorList>
    </citation>
    <scope>NUCLEOTIDE SEQUENCE [LARGE SCALE GENOMIC DNA]</scope>
    <source>
        <strain evidence="1 2">JCM 14306</strain>
    </source>
</reference>
<gene>
    <name evidence="1" type="ORF">GCM10009744_51750</name>
</gene>
<dbReference type="Pfam" id="PF14081">
    <property type="entry name" value="DUF4262"/>
    <property type="match status" value="1"/>
</dbReference>
<comment type="caution">
    <text evidence="1">The sequence shown here is derived from an EMBL/GenBank/DDBJ whole genome shotgun (WGS) entry which is preliminary data.</text>
</comment>
<name>A0ABN2FM64_9ACTN</name>
<dbReference type="EMBL" id="BAAANE010000009">
    <property type="protein sequence ID" value="GAA1653333.1"/>
    <property type="molecule type" value="Genomic_DNA"/>
</dbReference>
<proteinExistence type="predicted"/>
<sequence>MCDICGGMTDDEYAMRIAGNIQLHGWTVQYVLGEDRRNPPFGYTLGLSLRGHPEFIIFNCPQDGTYKTLEPLARAVLGGRRFDEGDDLSEFYAGPEKAQLLRFPDSSTHLYAANSMLRQPGEPPVAALQVVWPSQVPLLAETLGQQRRGRGRR</sequence>
<evidence type="ECO:0000313" key="2">
    <source>
        <dbReference type="Proteomes" id="UP001501319"/>
    </source>
</evidence>
<dbReference type="RefSeq" id="WP_344114662.1">
    <property type="nucleotide sequence ID" value="NZ_BAAANE010000009.1"/>
</dbReference>